<keyword evidence="5" id="KW-0813">Transport</keyword>
<comment type="subcellular location">
    <subcellularLocation>
        <location evidence="1 5">Cell membrane</location>
        <topology evidence="1 5">Multi-pass membrane protein</topology>
    </subcellularLocation>
</comment>
<dbReference type="InterPro" id="IPR035906">
    <property type="entry name" value="MetI-like_sf"/>
</dbReference>
<evidence type="ECO:0000256" key="4">
    <source>
        <dbReference type="ARBA" id="ARBA00023136"/>
    </source>
</evidence>
<dbReference type="SUPFAM" id="SSF161098">
    <property type="entry name" value="MetI-like"/>
    <property type="match status" value="2"/>
</dbReference>
<evidence type="ECO:0000256" key="5">
    <source>
        <dbReference type="RuleBase" id="RU363032"/>
    </source>
</evidence>
<dbReference type="InterPro" id="IPR015943">
    <property type="entry name" value="WD40/YVTN_repeat-like_dom_sf"/>
</dbReference>
<feature type="transmembrane region" description="Helical" evidence="5">
    <location>
        <begin position="638"/>
        <end position="662"/>
    </location>
</feature>
<feature type="transmembrane region" description="Helical" evidence="5">
    <location>
        <begin position="448"/>
        <end position="469"/>
    </location>
</feature>
<feature type="transmembrane region" description="Helical" evidence="5">
    <location>
        <begin position="26"/>
        <end position="46"/>
    </location>
</feature>
<feature type="transmembrane region" description="Helical" evidence="5">
    <location>
        <begin position="593"/>
        <end position="612"/>
    </location>
</feature>
<feature type="transmembrane region" description="Helical" evidence="5">
    <location>
        <begin position="507"/>
        <end position="527"/>
    </location>
</feature>
<dbReference type="PROSITE" id="PS50928">
    <property type="entry name" value="ABC_TM1"/>
    <property type="match status" value="1"/>
</dbReference>
<evidence type="ECO:0000313" key="8">
    <source>
        <dbReference type="Proteomes" id="UP000675880"/>
    </source>
</evidence>
<sequence>MERSRILPMLTPFNIRAALDRAARHIITVGGLATIVSILAIFFFLFREVTPLFSPPSAKLSQRLSVPALLEEQGPAQIAVDEHREIAQVFTSRAVQFFDLKSGQPIPMEMPPQMAGQQITAMASGGGTGQRVAVGTADGSMLLLKIGITTQFSDRGERQKHPYIRAGVPIPVTTSPIVRLAYRTTDHGTVFALASKAGRLLLVRLAADDPSGDHPLITELPQPAGAVTALALDSLLENLYVGLSTGAVAHLALSETAAPELRASYPVAPPATAVTSLGLLSGDRSLVIMTADGGVSTWGLVRRADVPAGWTLSRMHALHAHKGPVTSFAPSQRIKGFLTGDLQGNLFLHHATSSQTLLRLSTGEFPIRAVAFAPKGDGFMALDGAGQLSLYALQNPYPEVTLGTLFGKVWYEGYDQPAHVWQSSSGSDDVEPKLGLLPLAFGTLKGTLYALLLAVPIAILAAMCTSQFMHQDLRASVKPTIEVMAALPTVVLGFLAGLWLAPLLERMLPSVVAMVLVVPTLVVVASLGWSLCPPAVTRYLPHGKEALVLIPVLGFGIGGCLWANSFFEDWWFEGNIKVWLSTHMGIQYDQRNALVVGIVMGFAIVPVIYSIAEEALSNVPKSQIAGSLALGATRWQTVLHLVLLSASPGIFSAVMIGFGRAIGETMIVLMATGNTPILDWSWANGFRTLSANIAVEIPEAPHGGSLYRVLFLAALLLFVVTFVVNSLAELVRQRLRDKYTHG</sequence>
<reference evidence="7 8" key="1">
    <citation type="submission" date="2021-02" db="EMBL/GenBank/DDBJ databases">
        <authorList>
            <person name="Han P."/>
        </authorList>
    </citation>
    <scope>NUCLEOTIDE SEQUENCE [LARGE SCALE GENOMIC DNA]</scope>
    <source>
        <strain evidence="7">Candidatus Nitrospira sp. ZN2</strain>
    </source>
</reference>
<evidence type="ECO:0000256" key="3">
    <source>
        <dbReference type="ARBA" id="ARBA00022989"/>
    </source>
</evidence>
<dbReference type="Proteomes" id="UP000675880">
    <property type="component" value="Unassembled WGS sequence"/>
</dbReference>
<name>A0ABM8RW16_9BACT</name>
<dbReference type="Pfam" id="PF00528">
    <property type="entry name" value="BPD_transp_1"/>
    <property type="match status" value="1"/>
</dbReference>
<keyword evidence="3 5" id="KW-1133">Transmembrane helix</keyword>
<evidence type="ECO:0000259" key="6">
    <source>
        <dbReference type="PROSITE" id="PS50928"/>
    </source>
</evidence>
<dbReference type="InterPro" id="IPR036322">
    <property type="entry name" value="WD40_repeat_dom_sf"/>
</dbReference>
<evidence type="ECO:0000313" key="7">
    <source>
        <dbReference type="EMBL" id="CAE6774810.1"/>
    </source>
</evidence>
<dbReference type="Gene3D" id="2.130.10.10">
    <property type="entry name" value="YVTN repeat-like/Quinoprotein amine dehydrogenase"/>
    <property type="match status" value="1"/>
</dbReference>
<evidence type="ECO:0000256" key="2">
    <source>
        <dbReference type="ARBA" id="ARBA00022692"/>
    </source>
</evidence>
<dbReference type="PANTHER" id="PTHR42727:SF1">
    <property type="entry name" value="PHOSPHATE TRANSPORT SYSTEM PERMEASE"/>
    <property type="match status" value="1"/>
</dbReference>
<comment type="similarity">
    <text evidence="5">Belongs to the binding-protein-dependent transport system permease family.</text>
</comment>
<proteinExistence type="inferred from homology"/>
<dbReference type="CDD" id="cd06261">
    <property type="entry name" value="TM_PBP2"/>
    <property type="match status" value="1"/>
</dbReference>
<keyword evidence="2 5" id="KW-0812">Transmembrane</keyword>
<dbReference type="Gene3D" id="1.10.3720.10">
    <property type="entry name" value="MetI-like"/>
    <property type="match status" value="1"/>
</dbReference>
<keyword evidence="8" id="KW-1185">Reference proteome</keyword>
<feature type="domain" description="ABC transmembrane type-1" evidence="6">
    <location>
        <begin position="440"/>
        <end position="728"/>
    </location>
</feature>
<dbReference type="EMBL" id="CAJNBJ010000017">
    <property type="protein sequence ID" value="CAE6774810.1"/>
    <property type="molecule type" value="Genomic_DNA"/>
</dbReference>
<dbReference type="SUPFAM" id="SSF50978">
    <property type="entry name" value="WD40 repeat-like"/>
    <property type="match status" value="1"/>
</dbReference>
<feature type="transmembrane region" description="Helical" evidence="5">
    <location>
        <begin position="547"/>
        <end position="567"/>
    </location>
</feature>
<feature type="transmembrane region" description="Helical" evidence="5">
    <location>
        <begin position="706"/>
        <end position="728"/>
    </location>
</feature>
<dbReference type="InterPro" id="IPR000515">
    <property type="entry name" value="MetI-like"/>
</dbReference>
<protein>
    <submittedName>
        <fullName evidence="7">Phosphate transport system permease protein PstC (TC 3.A.1.7.1)</fullName>
    </submittedName>
</protein>
<organism evidence="7 8">
    <name type="scientific">Nitrospira defluvii</name>
    <dbReference type="NCBI Taxonomy" id="330214"/>
    <lineage>
        <taxon>Bacteria</taxon>
        <taxon>Pseudomonadati</taxon>
        <taxon>Nitrospirota</taxon>
        <taxon>Nitrospiria</taxon>
        <taxon>Nitrospirales</taxon>
        <taxon>Nitrospiraceae</taxon>
        <taxon>Nitrospira</taxon>
    </lineage>
</organism>
<keyword evidence="4 5" id="KW-0472">Membrane</keyword>
<comment type="caution">
    <text evidence="7">The sequence shown here is derived from an EMBL/GenBank/DDBJ whole genome shotgun (WGS) entry which is preliminary data.</text>
</comment>
<feature type="transmembrane region" description="Helical" evidence="5">
    <location>
        <begin position="481"/>
        <end position="501"/>
    </location>
</feature>
<accession>A0ABM8RW16</accession>
<evidence type="ECO:0000256" key="1">
    <source>
        <dbReference type="ARBA" id="ARBA00004651"/>
    </source>
</evidence>
<dbReference type="RefSeq" id="WP_213043275.1">
    <property type="nucleotide sequence ID" value="NZ_CAJNBJ010000017.1"/>
</dbReference>
<dbReference type="PANTHER" id="PTHR42727">
    <property type="entry name" value="PHOSPHATE TRANSPORT SYSTEM PERMEASE PROTEIN"/>
    <property type="match status" value="1"/>
</dbReference>
<gene>
    <name evidence="7" type="ORF">NSPZN2_40466</name>
</gene>